<evidence type="ECO:0000256" key="3">
    <source>
        <dbReference type="SAM" id="Phobius"/>
    </source>
</evidence>
<evidence type="ECO:0000313" key="6">
    <source>
        <dbReference type="Proteomes" id="UP000004995"/>
    </source>
</evidence>
<keyword evidence="3" id="KW-0812">Transmembrane</keyword>
<keyword evidence="3" id="KW-0472">Membrane</keyword>
<keyword evidence="3" id="KW-1133">Transmembrane helix</keyword>
<feature type="transmembrane region" description="Helical" evidence="3">
    <location>
        <begin position="75"/>
        <end position="99"/>
    </location>
</feature>
<dbReference type="ExpressionAtlas" id="K3ZJQ9">
    <property type="expression patterns" value="baseline"/>
</dbReference>
<name>K3ZJQ9_SETIT</name>
<dbReference type="Gene3D" id="1.10.3080.10">
    <property type="entry name" value="Clc chloride channel"/>
    <property type="match status" value="1"/>
</dbReference>
<dbReference type="EnsemblPlants" id="KQK94399">
    <property type="protein sequence ID" value="KQK94399"/>
    <property type="gene ID" value="SETIT_026813mg"/>
</dbReference>
<dbReference type="FunFam" id="1.10.3080.10:FF:000031">
    <property type="entry name" value="Putative chloride channel-like protein CLC-g"/>
    <property type="match status" value="1"/>
</dbReference>
<keyword evidence="1" id="KW-0677">Repeat</keyword>
<keyword evidence="2" id="KW-0129">CBS domain</keyword>
<dbReference type="OrthoDB" id="779802at2759"/>
<reference evidence="5" key="3">
    <citation type="submission" date="2018-08" db="UniProtKB">
        <authorList>
            <consortium name="EnsemblPlants"/>
        </authorList>
    </citation>
    <scope>IDENTIFICATION</scope>
    <source>
        <strain evidence="5">Yugu1</strain>
    </source>
</reference>
<dbReference type="PANTHER" id="PTHR11689">
    <property type="entry name" value="CHLORIDE CHANNEL PROTEIN CLC FAMILY MEMBER"/>
    <property type="match status" value="1"/>
</dbReference>
<protein>
    <recommendedName>
        <fullName evidence="7">Chloride channel protein</fullName>
    </recommendedName>
</protein>
<evidence type="ECO:0000256" key="1">
    <source>
        <dbReference type="ARBA" id="ARBA00022737"/>
    </source>
</evidence>
<organism evidence="4">
    <name type="scientific">Setaria italica</name>
    <name type="common">Foxtail millet</name>
    <name type="synonym">Panicum italicum</name>
    <dbReference type="NCBI Taxonomy" id="4555"/>
    <lineage>
        <taxon>Eukaryota</taxon>
        <taxon>Viridiplantae</taxon>
        <taxon>Streptophyta</taxon>
        <taxon>Embryophyta</taxon>
        <taxon>Tracheophyta</taxon>
        <taxon>Spermatophyta</taxon>
        <taxon>Magnoliopsida</taxon>
        <taxon>Liliopsida</taxon>
        <taxon>Poales</taxon>
        <taxon>Poaceae</taxon>
        <taxon>PACMAD clade</taxon>
        <taxon>Panicoideae</taxon>
        <taxon>Panicodae</taxon>
        <taxon>Paniceae</taxon>
        <taxon>Cenchrinae</taxon>
        <taxon>Setaria</taxon>
    </lineage>
</organism>
<dbReference type="InterPro" id="IPR051280">
    <property type="entry name" value="Cl-channel/antiporter"/>
</dbReference>
<dbReference type="EMBL" id="CM003535">
    <property type="protein sequence ID" value="RCV37989.1"/>
    <property type="molecule type" value="Genomic_DNA"/>
</dbReference>
<sequence>MASLLEDLPVEGEEQRPPLTRALLHRSATNNTSQVAMVGSNPCPIESLDYEMIENDLFDENWRTRSKADQVRYVVLKWTFCFAIGILTGIVGFVVNLAVENVAGFKHNAVSALMESSSYWTAFWVFAGSNLALLLFASSITAFVSPAAGGSGIPEVKAYLNGVDAPNIFSLRTLAVKVRSYPPAHRLFHYLHVAPSTLPACAPELFTNGSITYASQPHMLLLYPKFSYWPR</sequence>
<proteinExistence type="predicted"/>
<feature type="transmembrane region" description="Helical" evidence="3">
    <location>
        <begin position="119"/>
        <end position="144"/>
    </location>
</feature>
<evidence type="ECO:0008006" key="7">
    <source>
        <dbReference type="Google" id="ProtNLM"/>
    </source>
</evidence>
<dbReference type="Gramene" id="KQK94399">
    <property type="protein sequence ID" value="KQK94399"/>
    <property type="gene ID" value="SETIT_026813mg"/>
</dbReference>
<reference evidence="4 6" key="1">
    <citation type="journal article" date="2012" name="Nat. Biotechnol.">
        <title>Reference genome sequence of the model plant Setaria.</title>
        <authorList>
            <person name="Bennetzen J.L."/>
            <person name="Schmutz J."/>
            <person name="Wang H."/>
            <person name="Percifield R."/>
            <person name="Hawkins J."/>
            <person name="Pontaroli A.C."/>
            <person name="Estep M."/>
            <person name="Feng L."/>
            <person name="Vaughn J.N."/>
            <person name="Grimwood J."/>
            <person name="Jenkins J."/>
            <person name="Barry K."/>
            <person name="Lindquist E."/>
            <person name="Hellsten U."/>
            <person name="Deshpande S."/>
            <person name="Wang X."/>
            <person name="Wu X."/>
            <person name="Mitros T."/>
            <person name="Triplett J."/>
            <person name="Yang X."/>
            <person name="Ye C.Y."/>
            <person name="Mauro-Herrera M."/>
            <person name="Wang L."/>
            <person name="Li P."/>
            <person name="Sharma M."/>
            <person name="Sharma R."/>
            <person name="Ronald P.C."/>
            <person name="Panaud O."/>
            <person name="Kellogg E.A."/>
            <person name="Brutnell T.P."/>
            <person name="Doust A.N."/>
            <person name="Tuskan G.A."/>
            <person name="Rokhsar D."/>
            <person name="Devos K.M."/>
        </authorList>
    </citation>
    <scope>NUCLEOTIDE SEQUENCE [LARGE SCALE GENOMIC DNA]</scope>
    <source>
        <strain evidence="6">cv. Yugu1</strain>
        <strain evidence="4">Yugu1</strain>
    </source>
</reference>
<keyword evidence="6" id="KW-1185">Reference proteome</keyword>
<reference evidence="4" key="2">
    <citation type="submission" date="2015-07" db="EMBL/GenBank/DDBJ databases">
        <authorList>
            <person name="Noorani M."/>
        </authorList>
    </citation>
    <scope>NUCLEOTIDE SEQUENCE</scope>
    <source>
        <strain evidence="4">Yugu1</strain>
    </source>
</reference>
<dbReference type="Proteomes" id="UP000004995">
    <property type="component" value="Unassembled WGS sequence"/>
</dbReference>
<dbReference type="SUPFAM" id="SSF81340">
    <property type="entry name" value="Clc chloride channel"/>
    <property type="match status" value="1"/>
</dbReference>
<dbReference type="EMBL" id="AGNK02004850">
    <property type="status" value="NOT_ANNOTATED_CDS"/>
    <property type="molecule type" value="Genomic_DNA"/>
</dbReference>
<dbReference type="AlphaFoldDB" id="K3ZJQ9"/>
<dbReference type="InterPro" id="IPR014743">
    <property type="entry name" value="Cl-channel_core"/>
</dbReference>
<gene>
    <name evidence="4" type="ORF">SETIT_8G106100v2</name>
</gene>
<accession>K3ZJQ9</accession>
<evidence type="ECO:0000313" key="4">
    <source>
        <dbReference type="EMBL" id="RCV37989.1"/>
    </source>
</evidence>
<dbReference type="eggNOG" id="KOG0474">
    <property type="taxonomic scope" value="Eukaryota"/>
</dbReference>
<evidence type="ECO:0000256" key="2">
    <source>
        <dbReference type="ARBA" id="ARBA00023122"/>
    </source>
</evidence>
<dbReference type="PANTHER" id="PTHR11689:SF147">
    <property type="entry name" value="CHLORIDE CHANNEL PROTEIN"/>
    <property type="match status" value="1"/>
</dbReference>
<evidence type="ECO:0000313" key="5">
    <source>
        <dbReference type="EnsemblPlants" id="KQK94399"/>
    </source>
</evidence>